<dbReference type="Gene3D" id="3.30.1360.120">
    <property type="entry name" value="Probable tRNA modification gtpase trme, domain 1"/>
    <property type="match status" value="1"/>
</dbReference>
<evidence type="ECO:0000256" key="3">
    <source>
        <dbReference type="ARBA" id="ARBA00023128"/>
    </source>
</evidence>
<dbReference type="InterPro" id="IPR013977">
    <property type="entry name" value="GcvT_C"/>
</dbReference>
<dbReference type="GO" id="GO:0005739">
    <property type="term" value="C:mitochondrion"/>
    <property type="evidence" value="ECO:0007669"/>
    <property type="project" value="UniProtKB-SubCell"/>
</dbReference>
<reference evidence="5" key="1">
    <citation type="submission" date="2020-05" db="EMBL/GenBank/DDBJ databases">
        <authorList>
            <person name="Chiriac C."/>
            <person name="Salcher M."/>
            <person name="Ghai R."/>
            <person name="Kavagutti S V."/>
        </authorList>
    </citation>
    <scope>NUCLEOTIDE SEQUENCE</scope>
</reference>
<protein>
    <submittedName>
        <fullName evidence="5">Unannotated protein</fullName>
    </submittedName>
</protein>
<keyword evidence="2" id="KW-0809">Transit peptide</keyword>
<dbReference type="SUPFAM" id="SSF101790">
    <property type="entry name" value="Aminomethyltransferase beta-barrel domain"/>
    <property type="match status" value="1"/>
</dbReference>
<dbReference type="InterPro" id="IPR045179">
    <property type="entry name" value="YgfZ/GcvT"/>
</dbReference>
<sequence>MVHVIVTDASLVLIVPGLSGAEIATWVDSRVFLEDVAATDSDSEFVVLGAVKGFGDTVWRDPWPEPQAGGFVYDMDRVEGWSYVESLWPATEKPPVPVVAASTLDAARIIAGRPALAEVDERALPHELGWLRTAVHLSKGCFPGQETIAKIHNVGHPPRRLVRLHLDGSDSEFAEPGDAVVLGDVEIGVVTTAANHHEDGPIALAVIKRTADPDATLTVMRNGHPISATQEVVVSPTTGATAAERLRPNRL</sequence>
<dbReference type="InterPro" id="IPR029043">
    <property type="entry name" value="GcvT/YgfZ_C"/>
</dbReference>
<accession>A0A6J6F8Y7</accession>
<dbReference type="AlphaFoldDB" id="A0A6J6F8Y7"/>
<organism evidence="5">
    <name type="scientific">freshwater metagenome</name>
    <dbReference type="NCBI Taxonomy" id="449393"/>
    <lineage>
        <taxon>unclassified sequences</taxon>
        <taxon>metagenomes</taxon>
        <taxon>ecological metagenomes</taxon>
    </lineage>
</organism>
<evidence type="ECO:0000256" key="1">
    <source>
        <dbReference type="ARBA" id="ARBA00004173"/>
    </source>
</evidence>
<dbReference type="Pfam" id="PF08669">
    <property type="entry name" value="GCV_T_C"/>
    <property type="match status" value="1"/>
</dbReference>
<dbReference type="NCBIfam" id="TIGR03317">
    <property type="entry name" value="ygfZ_signature"/>
    <property type="match status" value="1"/>
</dbReference>
<dbReference type="PANTHER" id="PTHR22602">
    <property type="entry name" value="TRANSFERASE CAF17, MITOCHONDRIAL-RELATED"/>
    <property type="match status" value="1"/>
</dbReference>
<dbReference type="InterPro" id="IPR017703">
    <property type="entry name" value="YgfZ/GCV_T_CS"/>
</dbReference>
<evidence type="ECO:0000313" key="5">
    <source>
        <dbReference type="EMBL" id="CAB4585301.1"/>
    </source>
</evidence>
<feature type="domain" description="Aminomethyltransferase C-terminal" evidence="4">
    <location>
        <begin position="159"/>
        <end position="229"/>
    </location>
</feature>
<proteinExistence type="predicted"/>
<evidence type="ECO:0000256" key="2">
    <source>
        <dbReference type="ARBA" id="ARBA00022946"/>
    </source>
</evidence>
<dbReference type="GO" id="GO:0016226">
    <property type="term" value="P:iron-sulfur cluster assembly"/>
    <property type="evidence" value="ECO:0007669"/>
    <property type="project" value="TreeGrafter"/>
</dbReference>
<comment type="subcellular location">
    <subcellularLocation>
        <location evidence="1">Mitochondrion</location>
    </subcellularLocation>
</comment>
<dbReference type="SUPFAM" id="SSF103025">
    <property type="entry name" value="Folate-binding domain"/>
    <property type="match status" value="1"/>
</dbReference>
<dbReference type="PANTHER" id="PTHR22602:SF0">
    <property type="entry name" value="TRANSFERASE CAF17, MITOCHONDRIAL-RELATED"/>
    <property type="match status" value="1"/>
</dbReference>
<name>A0A6J6F8Y7_9ZZZZ</name>
<keyword evidence="3" id="KW-0496">Mitochondrion</keyword>
<dbReference type="InterPro" id="IPR027266">
    <property type="entry name" value="TrmE/GcvT-like"/>
</dbReference>
<evidence type="ECO:0000259" key="4">
    <source>
        <dbReference type="Pfam" id="PF08669"/>
    </source>
</evidence>
<gene>
    <name evidence="5" type="ORF">UFOPK1788_00176</name>
</gene>
<dbReference type="EMBL" id="CAEZUE010000011">
    <property type="protein sequence ID" value="CAB4585301.1"/>
    <property type="molecule type" value="Genomic_DNA"/>
</dbReference>